<name>A0A060BMU4_9ACTN</name>
<dbReference type="GO" id="GO:0030203">
    <property type="term" value="P:glycosaminoglycan metabolic process"/>
    <property type="evidence" value="ECO:0007669"/>
    <property type="project" value="TreeGrafter"/>
</dbReference>
<dbReference type="EC" id="3.2.1.52" evidence="3"/>
<proteinExistence type="inferred from homology"/>
<comment type="catalytic activity">
    <reaction evidence="1">
        <text>Hydrolysis of terminal non-reducing N-acetyl-D-hexosamine residues in N-acetyl-beta-D-hexosaminides.</text>
        <dbReference type="EC" id="3.2.1.52"/>
    </reaction>
</comment>
<dbReference type="Gene3D" id="3.20.20.80">
    <property type="entry name" value="Glycosidases"/>
    <property type="match status" value="1"/>
</dbReference>
<dbReference type="InterPro" id="IPR017853">
    <property type="entry name" value="GH"/>
</dbReference>
<organism evidence="6">
    <name type="scientific">uncultured Micromonospora sp</name>
    <dbReference type="NCBI Taxonomy" id="429168"/>
    <lineage>
        <taxon>Bacteria</taxon>
        <taxon>Bacillati</taxon>
        <taxon>Actinomycetota</taxon>
        <taxon>Actinomycetes</taxon>
        <taxon>Micromonosporales</taxon>
        <taxon>Micromonosporaceae</taxon>
        <taxon>Micromonospora</taxon>
        <taxon>environmental samples</taxon>
    </lineage>
</organism>
<evidence type="ECO:0000256" key="4">
    <source>
        <dbReference type="ARBA" id="ARBA00022801"/>
    </source>
</evidence>
<dbReference type="AlphaFoldDB" id="A0A060BMU4"/>
<dbReference type="Pfam" id="PF00728">
    <property type="entry name" value="Glyco_hydro_20"/>
    <property type="match status" value="1"/>
</dbReference>
<feature type="non-terminal residue" evidence="6">
    <location>
        <position position="157"/>
    </location>
</feature>
<dbReference type="GO" id="GO:0016020">
    <property type="term" value="C:membrane"/>
    <property type="evidence" value="ECO:0007669"/>
    <property type="project" value="TreeGrafter"/>
</dbReference>
<protein>
    <recommendedName>
        <fullName evidence="3">beta-N-acetylhexosaminidase</fullName>
        <ecNumber evidence="3">3.2.1.52</ecNumber>
    </recommendedName>
</protein>
<accession>A0A060BMU4</accession>
<dbReference type="PANTHER" id="PTHR22600:SF57">
    <property type="entry name" value="BETA-N-ACETYLHEXOSAMINIDASE"/>
    <property type="match status" value="1"/>
</dbReference>
<dbReference type="InterPro" id="IPR025705">
    <property type="entry name" value="Beta_hexosaminidase_sua/sub"/>
</dbReference>
<evidence type="ECO:0000256" key="1">
    <source>
        <dbReference type="ARBA" id="ARBA00001231"/>
    </source>
</evidence>
<feature type="domain" description="Glycoside hydrolase family 20 catalytic" evidence="5">
    <location>
        <begin position="14"/>
        <end position="156"/>
    </location>
</feature>
<evidence type="ECO:0000313" key="6">
    <source>
        <dbReference type="EMBL" id="AIA84219.1"/>
    </source>
</evidence>
<dbReference type="SUPFAM" id="SSF51445">
    <property type="entry name" value="(Trans)glycosidases"/>
    <property type="match status" value="1"/>
</dbReference>
<reference evidence="6" key="1">
    <citation type="journal article" date="2013" name="Environ. Microbiol.">
        <title>Seasonally variable intestinal metagenomes of the red palm weevil (Rhynchophorus ferrugineus).</title>
        <authorList>
            <person name="Jia S."/>
            <person name="Zhang X."/>
            <person name="Zhang G."/>
            <person name="Yin A."/>
            <person name="Zhang S."/>
            <person name="Li F."/>
            <person name="Wang L."/>
            <person name="Zhao D."/>
            <person name="Yun Q."/>
            <person name="Tala"/>
            <person name="Wang J."/>
            <person name="Sun G."/>
            <person name="Baabdullah M."/>
            <person name="Yu X."/>
            <person name="Hu S."/>
            <person name="Al-Mssallem I.S."/>
            <person name="Yu J."/>
        </authorList>
    </citation>
    <scope>NUCLEOTIDE SEQUENCE</scope>
</reference>
<dbReference type="EMBL" id="KF116969">
    <property type="protein sequence ID" value="AIA84219.1"/>
    <property type="molecule type" value="Genomic_DNA"/>
</dbReference>
<evidence type="ECO:0000259" key="5">
    <source>
        <dbReference type="Pfam" id="PF00728"/>
    </source>
</evidence>
<comment type="similarity">
    <text evidence="2">Belongs to the glycosyl hydrolase 20 family.</text>
</comment>
<evidence type="ECO:0000256" key="3">
    <source>
        <dbReference type="ARBA" id="ARBA00012663"/>
    </source>
</evidence>
<feature type="non-terminal residue" evidence="6">
    <location>
        <position position="1"/>
    </location>
</feature>
<dbReference type="PANTHER" id="PTHR22600">
    <property type="entry name" value="BETA-HEXOSAMINIDASE"/>
    <property type="match status" value="1"/>
</dbReference>
<evidence type="ECO:0000256" key="2">
    <source>
        <dbReference type="ARBA" id="ARBA00006285"/>
    </source>
</evidence>
<sequence length="157" mass="16634">SAGSEAKGTSSTDFRAFVTRAMQLAAATGKRPIGWHEVGPAQLPPGAVGQYWGLLSDQTDAPRTAGAVVEKGGTLILSPGDAAYLDMKYDAPTELGLKWAGYVDVRQSYEWEPARVLDVPEEAILGVEAALWTETITNLAQLDSMVFPRLAGIAEAA</sequence>
<dbReference type="GO" id="GO:0005975">
    <property type="term" value="P:carbohydrate metabolic process"/>
    <property type="evidence" value="ECO:0007669"/>
    <property type="project" value="InterPro"/>
</dbReference>
<keyword evidence="4" id="KW-0378">Hydrolase</keyword>
<dbReference type="InterPro" id="IPR015883">
    <property type="entry name" value="Glyco_hydro_20_cat"/>
</dbReference>
<dbReference type="GO" id="GO:0004563">
    <property type="term" value="F:beta-N-acetylhexosaminidase activity"/>
    <property type="evidence" value="ECO:0007669"/>
    <property type="project" value="UniProtKB-EC"/>
</dbReference>